<evidence type="ECO:0000256" key="6">
    <source>
        <dbReference type="ARBA" id="ARBA00023316"/>
    </source>
</evidence>
<dbReference type="GO" id="GO:0009252">
    <property type="term" value="P:peptidoglycan biosynthetic process"/>
    <property type="evidence" value="ECO:0007669"/>
    <property type="project" value="UniProtKB-UniRule"/>
</dbReference>
<evidence type="ECO:0000256" key="5">
    <source>
        <dbReference type="ARBA" id="ARBA00023239"/>
    </source>
</evidence>
<reference evidence="9" key="1">
    <citation type="submission" date="2016-10" db="EMBL/GenBank/DDBJ databases">
        <authorList>
            <person name="Varghese N."/>
        </authorList>
    </citation>
    <scope>NUCLEOTIDE SEQUENCE [LARGE SCALE GENOMIC DNA]</scope>
    <source>
        <strain evidence="9">HL 19</strain>
    </source>
</reference>
<proteinExistence type="inferred from homology"/>
<dbReference type="NCBIfam" id="TIGR00247">
    <property type="entry name" value="endolytic transglycosylase MltG"/>
    <property type="match status" value="1"/>
</dbReference>
<evidence type="ECO:0000313" key="9">
    <source>
        <dbReference type="Proteomes" id="UP000183104"/>
    </source>
</evidence>
<protein>
    <recommendedName>
        <fullName evidence="7">Endolytic murein transglycosylase</fullName>
        <ecNumber evidence="7">4.2.2.29</ecNumber>
    </recommendedName>
    <alternativeName>
        <fullName evidence="7">Peptidoglycan lytic transglycosylase</fullName>
    </alternativeName>
    <alternativeName>
        <fullName evidence="7">Peptidoglycan polymerization terminase</fullName>
    </alternativeName>
</protein>
<sequence length="343" mass="38904">MRNPLRGWRRWLLVLVLTGVLGAAWGAWHLHQFATRPLGAAAAPLLQVPQGSPFRAVVQRMTDKGWVDRPLEMRLLGRLFNVAPRIHAGEYRLAPDMTPLDVLEALISGDVVLHSVSFPEGRTVRQFLERLRAKDPLDAADLPEGPEDSELVGMLNLDERGYESAEGWLFPETYRFARGTSAAKILRRSHQRMRRILEEEWANREEGLPYEEPYEALVLASIVEKETAVPEERPEIAGVFINRLRKGMRLQTDPTVIYGLGEEFDGNLRSSHLRERTPYNTYRIDGLPPTPIANPGRSAIRAVCQPEETDALYFVSRGDGTHVFSETLQEHNRAVRRYQLGGR</sequence>
<dbReference type="GO" id="GO:0071555">
    <property type="term" value="P:cell wall organization"/>
    <property type="evidence" value="ECO:0007669"/>
    <property type="project" value="UniProtKB-KW"/>
</dbReference>
<keyword evidence="5 7" id="KW-0456">Lyase</keyword>
<dbReference type="Pfam" id="PF02618">
    <property type="entry name" value="YceG"/>
    <property type="match status" value="1"/>
</dbReference>
<dbReference type="InterPro" id="IPR003770">
    <property type="entry name" value="MLTG-like"/>
</dbReference>
<dbReference type="PATRIC" id="fig|381306.5.peg.311"/>
<dbReference type="Proteomes" id="UP000183104">
    <property type="component" value="Unassembled WGS sequence"/>
</dbReference>
<keyword evidence="1 7" id="KW-1003">Cell membrane</keyword>
<organism evidence="8 9">
    <name type="scientific">Thiohalorhabdus denitrificans</name>
    <dbReference type="NCBI Taxonomy" id="381306"/>
    <lineage>
        <taxon>Bacteria</taxon>
        <taxon>Pseudomonadati</taxon>
        <taxon>Pseudomonadota</taxon>
        <taxon>Gammaproteobacteria</taxon>
        <taxon>Thiohalorhabdales</taxon>
        <taxon>Thiohalorhabdaceae</taxon>
        <taxon>Thiohalorhabdus</taxon>
    </lineage>
</organism>
<accession>A0A0P9CAX6</accession>
<feature type="site" description="Important for catalytic activity" evidence="7">
    <location>
        <position position="226"/>
    </location>
</feature>
<evidence type="ECO:0000256" key="1">
    <source>
        <dbReference type="ARBA" id="ARBA00022475"/>
    </source>
</evidence>
<dbReference type="Gene3D" id="3.30.160.60">
    <property type="entry name" value="Classic Zinc Finger"/>
    <property type="match status" value="1"/>
</dbReference>
<dbReference type="RefSeq" id="WP_054966148.1">
    <property type="nucleotide sequence ID" value="NZ_FMUN01000003.1"/>
</dbReference>
<keyword evidence="7" id="KW-0997">Cell inner membrane</keyword>
<evidence type="ECO:0000256" key="4">
    <source>
        <dbReference type="ARBA" id="ARBA00023136"/>
    </source>
</evidence>
<dbReference type="Gene3D" id="3.30.1490.480">
    <property type="entry name" value="Endolytic murein transglycosylase"/>
    <property type="match status" value="1"/>
</dbReference>
<comment type="catalytic activity">
    <reaction evidence="7">
        <text>a peptidoglycan chain = a peptidoglycan chain with N-acetyl-1,6-anhydromuramyl-[peptide] at the reducing end + a peptidoglycan chain with N-acetylglucosamine at the non-reducing end.</text>
        <dbReference type="EC" id="4.2.2.29"/>
    </reaction>
</comment>
<keyword evidence="2 7" id="KW-0812">Transmembrane</keyword>
<dbReference type="CDD" id="cd08010">
    <property type="entry name" value="MltG_like"/>
    <property type="match status" value="1"/>
</dbReference>
<dbReference type="PANTHER" id="PTHR30518">
    <property type="entry name" value="ENDOLYTIC MUREIN TRANSGLYCOSYLASE"/>
    <property type="match status" value="1"/>
</dbReference>
<evidence type="ECO:0000256" key="7">
    <source>
        <dbReference type="HAMAP-Rule" id="MF_02065"/>
    </source>
</evidence>
<dbReference type="EMBL" id="FMUN01000003">
    <property type="protein sequence ID" value="SCY17357.1"/>
    <property type="molecule type" value="Genomic_DNA"/>
</dbReference>
<keyword evidence="4 7" id="KW-0472">Membrane</keyword>
<dbReference type="EC" id="4.2.2.29" evidence="7"/>
<keyword evidence="3 7" id="KW-1133">Transmembrane helix</keyword>
<dbReference type="GO" id="GO:0008932">
    <property type="term" value="F:lytic endotransglycosylase activity"/>
    <property type="evidence" value="ECO:0007669"/>
    <property type="project" value="UniProtKB-UniRule"/>
</dbReference>
<dbReference type="HAMAP" id="MF_02065">
    <property type="entry name" value="MltG"/>
    <property type="match status" value="1"/>
</dbReference>
<dbReference type="AlphaFoldDB" id="A0A0P9CAX6"/>
<dbReference type="STRING" id="381306.AN478_08340"/>
<evidence type="ECO:0000256" key="2">
    <source>
        <dbReference type="ARBA" id="ARBA00022692"/>
    </source>
</evidence>
<comment type="similarity">
    <text evidence="7">Belongs to the transglycosylase MltG family.</text>
</comment>
<dbReference type="GO" id="GO:0005886">
    <property type="term" value="C:plasma membrane"/>
    <property type="evidence" value="ECO:0007669"/>
    <property type="project" value="UniProtKB-UniRule"/>
</dbReference>
<keyword evidence="9" id="KW-1185">Reference proteome</keyword>
<dbReference type="PANTHER" id="PTHR30518:SF2">
    <property type="entry name" value="ENDOLYTIC MUREIN TRANSGLYCOSYLASE"/>
    <property type="match status" value="1"/>
</dbReference>
<evidence type="ECO:0000313" key="8">
    <source>
        <dbReference type="EMBL" id="SCY17357.1"/>
    </source>
</evidence>
<comment type="function">
    <text evidence="7">Functions as a peptidoglycan terminase that cleaves nascent peptidoglycan strands endolytically to terminate their elongation.</text>
</comment>
<dbReference type="OrthoDB" id="9814591at2"/>
<gene>
    <name evidence="7" type="primary">mltG</name>
    <name evidence="8" type="ORF">SAMN05661077_1436</name>
</gene>
<name>A0A0P9CAX6_9GAMM</name>
<keyword evidence="6 7" id="KW-0961">Cell wall biogenesis/degradation</keyword>
<evidence type="ECO:0000256" key="3">
    <source>
        <dbReference type="ARBA" id="ARBA00022989"/>
    </source>
</evidence>